<dbReference type="Gene3D" id="1.20.1250.20">
    <property type="entry name" value="MFS general substrate transporter like domains"/>
    <property type="match status" value="2"/>
</dbReference>
<dbReference type="OrthoDB" id="424834at2759"/>
<evidence type="ECO:0000256" key="9">
    <source>
        <dbReference type="ARBA" id="ARBA00044899"/>
    </source>
</evidence>
<dbReference type="InterPro" id="IPR036259">
    <property type="entry name" value="MFS_trans_sf"/>
</dbReference>
<dbReference type="GO" id="GO:0016787">
    <property type="term" value="F:hydrolase activity"/>
    <property type="evidence" value="ECO:0007669"/>
    <property type="project" value="InterPro"/>
</dbReference>
<comment type="subunit">
    <text evidence="18">Homodimer. Interacts with lysosomal protein GLMP (via lumenal domain); the interaction starts while both proteins are still in the endoplasmic reticulum and is required for stabilization of MFSD1 in lysosomes but has no direct effect on its targeting to lysosomes or transporter activity.</text>
</comment>
<dbReference type="InterPro" id="IPR011701">
    <property type="entry name" value="MFS"/>
</dbReference>
<feature type="transmembrane region" description="Helical" evidence="20">
    <location>
        <begin position="136"/>
        <end position="157"/>
    </location>
</feature>
<evidence type="ECO:0000256" key="3">
    <source>
        <dbReference type="ARBA" id="ARBA00044878"/>
    </source>
</evidence>
<dbReference type="GO" id="GO:0022857">
    <property type="term" value="F:transmembrane transporter activity"/>
    <property type="evidence" value="ECO:0007669"/>
    <property type="project" value="InterPro"/>
</dbReference>
<evidence type="ECO:0000256" key="11">
    <source>
        <dbReference type="ARBA" id="ARBA00044903"/>
    </source>
</evidence>
<dbReference type="SUPFAM" id="SSF103473">
    <property type="entry name" value="MFS general substrate transporter"/>
    <property type="match status" value="1"/>
</dbReference>
<feature type="transmembrane region" description="Helical" evidence="20">
    <location>
        <begin position="382"/>
        <end position="403"/>
    </location>
</feature>
<feature type="transmembrane region" description="Helical" evidence="20">
    <location>
        <begin position="204"/>
        <end position="226"/>
    </location>
</feature>
<evidence type="ECO:0000256" key="16">
    <source>
        <dbReference type="ARBA" id="ARBA00045018"/>
    </source>
</evidence>
<feature type="transmembrane region" description="Helical" evidence="20">
    <location>
        <begin position="349"/>
        <end position="370"/>
    </location>
</feature>
<dbReference type="GO" id="GO:0016020">
    <property type="term" value="C:membrane"/>
    <property type="evidence" value="ECO:0007669"/>
    <property type="project" value="UniProtKB-SubCell"/>
</dbReference>
<comment type="catalytic activity">
    <reaction evidence="3">
        <text>L-histidyl-glycine(out) = L-histidyl-glycine(in)</text>
        <dbReference type="Rhea" id="RHEA:79395"/>
        <dbReference type="ChEBI" id="CHEBI:229957"/>
    </reaction>
</comment>
<name>A0A8H3WFZ8_9PEZI</name>
<dbReference type="InterPro" id="IPR032466">
    <property type="entry name" value="Metal_Hydrolase"/>
</dbReference>
<keyword evidence="20" id="KW-1133">Transmembrane helix</keyword>
<comment type="catalytic activity">
    <reaction evidence="7">
        <text>L-alpha-aminoacyl-L-lysine(out) = L-alpha-aminoacyl-L-lysine(in)</text>
        <dbReference type="Rhea" id="RHEA:79383"/>
        <dbReference type="ChEBI" id="CHEBI:229966"/>
    </reaction>
</comment>
<evidence type="ECO:0000256" key="18">
    <source>
        <dbReference type="ARBA" id="ARBA00046376"/>
    </source>
</evidence>
<comment type="catalytic activity">
    <reaction evidence="6">
        <text>L-lysyl-L-alpha-amino acid(out) = L-lysyl-L-alpha-amino acid(in)</text>
        <dbReference type="Rhea" id="RHEA:79387"/>
        <dbReference type="ChEBI" id="CHEBI:229965"/>
    </reaction>
</comment>
<comment type="function">
    <text evidence="17">Lysosomal dipeptide uniporter that selectively exports lysine, arginine or histidine-containing dipeptides with a net positive charge from the lysosome lumen into the cytosol. Could play a role in a specific type of protein O-glycosylation indirectly regulating macrophages migration and tissue invasion. Also essential for liver homeostasis.</text>
</comment>
<dbReference type="InterPro" id="IPR006680">
    <property type="entry name" value="Amidohydro-rel"/>
</dbReference>
<feature type="transmembrane region" description="Helical" evidence="20">
    <location>
        <begin position="446"/>
        <end position="467"/>
    </location>
</feature>
<comment type="catalytic activity">
    <reaction evidence="14">
        <text>L-lysyl-glycine(out) = L-lysyl-glycine(in)</text>
        <dbReference type="Rhea" id="RHEA:79407"/>
        <dbReference type="ChEBI" id="CHEBI:191202"/>
    </reaction>
</comment>
<evidence type="ECO:0000256" key="14">
    <source>
        <dbReference type="ARBA" id="ARBA00044924"/>
    </source>
</evidence>
<proteinExistence type="predicted"/>
<comment type="catalytic activity">
    <reaction evidence="4">
        <text>L-alpha-aminoacyl-L-arginine(out) = L-alpha-aminoacyl-L-arginine(in)</text>
        <dbReference type="Rhea" id="RHEA:79367"/>
        <dbReference type="ChEBI" id="CHEBI:229968"/>
    </reaction>
</comment>
<dbReference type="PANTHER" id="PTHR23512">
    <property type="entry name" value="MAJOR FACILITATOR SUPERFAMILY DOMAIN-CONTAINING PROTEIN 1"/>
    <property type="match status" value="1"/>
</dbReference>
<comment type="subcellular location">
    <subcellularLocation>
        <location evidence="1">Membrane</location>
        <topology evidence="1">Multi-pass membrane protein</topology>
    </subcellularLocation>
</comment>
<feature type="transmembrane region" description="Helical" evidence="20">
    <location>
        <begin position="323"/>
        <end position="343"/>
    </location>
</feature>
<dbReference type="PANTHER" id="PTHR23512:SF12">
    <property type="entry name" value="TRANSPORTER, PUTATIVE (AFU_ORTHOLOGUE AFUA_4G00260)-RELATED"/>
    <property type="match status" value="1"/>
</dbReference>
<dbReference type="SUPFAM" id="SSF51556">
    <property type="entry name" value="Metallo-dependent hydrolases"/>
    <property type="match status" value="1"/>
</dbReference>
<evidence type="ECO:0000256" key="1">
    <source>
        <dbReference type="ARBA" id="ARBA00004141"/>
    </source>
</evidence>
<evidence type="ECO:0000256" key="19">
    <source>
        <dbReference type="SAM" id="MobiDB-lite"/>
    </source>
</evidence>
<evidence type="ECO:0000256" key="7">
    <source>
        <dbReference type="ARBA" id="ARBA00044893"/>
    </source>
</evidence>
<feature type="transmembrane region" description="Helical" evidence="20">
    <location>
        <begin position="80"/>
        <end position="99"/>
    </location>
</feature>
<sequence>MASEKPADRPVPAAEDADVATPVRFDSDADEKRLQTDFPWTWKLTALICGVALSWGSSFSENTLGPLKSTLIKQLDINNSQYGAISSATSLVNTILPILGGYGLDHYGVEWGSLACSVAIFIGAVVSAAGSNNDSFTLVVTGRVIMGFGSTVIETCTSKILAHWFQHKGLGLVYGLDLSIGKLIVLIAKATAVPMRDASSFWGWALWIPAIVCFANLIQNIFYVWWARSRPEWTQMPTGQKLAMEIRARERAQRAQNNEVATFRTRATARTLSALPNWGALLRVPRFFWLVACTQILQAGVVGGFNGLNADIITQTRGSTAQLAGYTSAVQQVIPVVCAPLIGSFFDYVGYRMMFVSLTSAIWILVYCLIGYTQTNALGSMVIASVASTMNALPFLASIPLIVPNQLELGLVFGIWKVFNNSGSVIVDMIAGRLQDITPGGTYERVIAFFVAVKGLEFCLGLFYGVLDRRYLAGILSISNKKRMDIEKEGKLGDLVGRRPARSFTAAGIALHVPAGAWDTHHHIFEPARFPFASGRHFTPSVATLEQLKAFEESIRVSHVCIAHGLSYGADCSSLLYYLEQFNGTARGICVLDLDTVTNELLDKYHGAGIRSVRLDFFKTQVMNDVDKQVNLIKSTANRLLQWHPTGNGWSIQIQQPNISYWAKLGPVIQQSKLPVVLDHIGLVKASSMAPIGGGNLWIKISAPYRCSRADPHFEDLKDIVQELVRANSKRMVWGSDWPHTQRHEDRHLRSKDEQEPFLKIDNSAWIRSLSTWLNGEEWQDLWVNNPPTLYDYPAKS</sequence>
<dbReference type="EMBL" id="WOWK01000049">
    <property type="protein sequence ID" value="KAF0323823.1"/>
    <property type="molecule type" value="Genomic_DNA"/>
</dbReference>
<dbReference type="Pfam" id="PF07690">
    <property type="entry name" value="MFS_1"/>
    <property type="match status" value="1"/>
</dbReference>
<evidence type="ECO:0000256" key="17">
    <source>
        <dbReference type="ARBA" id="ARBA00045709"/>
    </source>
</evidence>
<comment type="catalytic activity">
    <reaction evidence="11">
        <text>L-arginyl-glycine(out) = L-arginyl-glycine(in)</text>
        <dbReference type="Rhea" id="RHEA:79391"/>
        <dbReference type="ChEBI" id="CHEBI:229955"/>
    </reaction>
</comment>
<feature type="region of interest" description="Disordered" evidence="19">
    <location>
        <begin position="1"/>
        <end position="20"/>
    </location>
</feature>
<dbReference type="AlphaFoldDB" id="A0A8H3WFZ8"/>
<gene>
    <name evidence="22" type="ORF">GQ607_009032</name>
</gene>
<accession>A0A8H3WFZ8</accession>
<protein>
    <recommendedName>
        <fullName evidence="15">Lysosomal dipeptide transporter MFSD1</fullName>
    </recommendedName>
    <alternativeName>
        <fullName evidence="16">Major facilitator superfamily domain-containing protein 1</fullName>
    </alternativeName>
</protein>
<comment type="catalytic activity">
    <reaction evidence="2">
        <text>L-lysyl-L-alanine(out) = L-lysyl-L-alanine(in)</text>
        <dbReference type="Rhea" id="RHEA:79399"/>
        <dbReference type="ChEBI" id="CHEBI:229954"/>
    </reaction>
</comment>
<comment type="catalytic activity">
    <reaction evidence="12">
        <text>L-histidyl-L-alpha-amino acid(out) = L-histidyl-L-alpha-amino acid(in)</text>
        <dbReference type="Rhea" id="RHEA:79379"/>
        <dbReference type="ChEBI" id="CHEBI:229964"/>
    </reaction>
</comment>
<evidence type="ECO:0000256" key="6">
    <source>
        <dbReference type="ARBA" id="ARBA00044891"/>
    </source>
</evidence>
<comment type="catalytic activity">
    <reaction evidence="8">
        <text>L-aspartyl-L-lysine(out) = L-aspartyl-L-lysine(in)</text>
        <dbReference type="Rhea" id="RHEA:79411"/>
        <dbReference type="ChEBI" id="CHEBI:229953"/>
    </reaction>
</comment>
<evidence type="ECO:0000256" key="15">
    <source>
        <dbReference type="ARBA" id="ARBA00044985"/>
    </source>
</evidence>
<evidence type="ECO:0000256" key="13">
    <source>
        <dbReference type="ARBA" id="ARBA00044919"/>
    </source>
</evidence>
<keyword evidence="20" id="KW-0472">Membrane</keyword>
<organism evidence="22 23">
    <name type="scientific">Colletotrichum asianum</name>
    <dbReference type="NCBI Taxonomy" id="702518"/>
    <lineage>
        <taxon>Eukaryota</taxon>
        <taxon>Fungi</taxon>
        <taxon>Dikarya</taxon>
        <taxon>Ascomycota</taxon>
        <taxon>Pezizomycotina</taxon>
        <taxon>Sordariomycetes</taxon>
        <taxon>Hypocreomycetidae</taxon>
        <taxon>Glomerellales</taxon>
        <taxon>Glomerellaceae</taxon>
        <taxon>Colletotrichum</taxon>
        <taxon>Colletotrichum gloeosporioides species complex</taxon>
    </lineage>
</organism>
<comment type="catalytic activity">
    <reaction evidence="5">
        <text>L-alpha-aminoacyl-L-histidine(out) = L-alpha-aminoacyl-L-histidine(in)</text>
        <dbReference type="Rhea" id="RHEA:79375"/>
        <dbReference type="ChEBI" id="CHEBI:229967"/>
    </reaction>
</comment>
<evidence type="ECO:0000256" key="8">
    <source>
        <dbReference type="ARBA" id="ARBA00044898"/>
    </source>
</evidence>
<evidence type="ECO:0000256" key="5">
    <source>
        <dbReference type="ARBA" id="ARBA00044884"/>
    </source>
</evidence>
<evidence type="ECO:0000256" key="2">
    <source>
        <dbReference type="ARBA" id="ARBA00044876"/>
    </source>
</evidence>
<evidence type="ECO:0000313" key="23">
    <source>
        <dbReference type="Proteomes" id="UP000434172"/>
    </source>
</evidence>
<evidence type="ECO:0000313" key="22">
    <source>
        <dbReference type="EMBL" id="KAF0323823.1"/>
    </source>
</evidence>
<feature type="transmembrane region" description="Helical" evidence="20">
    <location>
        <begin position="111"/>
        <end position="130"/>
    </location>
</feature>
<comment type="catalytic activity">
    <reaction evidence="13">
        <text>L-alanyl-L-lysine(out) = L-alanyl-L-lysine(in)</text>
        <dbReference type="Rhea" id="RHEA:79415"/>
        <dbReference type="ChEBI" id="CHEBI:192470"/>
    </reaction>
</comment>
<comment type="catalytic activity">
    <reaction evidence="10">
        <text>L-lysyl-L-lysine(out) = L-lysyl-L-lysine(in)</text>
        <dbReference type="Rhea" id="RHEA:79403"/>
        <dbReference type="ChEBI" id="CHEBI:229956"/>
    </reaction>
</comment>
<evidence type="ECO:0000256" key="4">
    <source>
        <dbReference type="ARBA" id="ARBA00044881"/>
    </source>
</evidence>
<feature type="domain" description="Amidohydrolase-related" evidence="21">
    <location>
        <begin position="518"/>
        <end position="746"/>
    </location>
</feature>
<dbReference type="Pfam" id="PF04909">
    <property type="entry name" value="Amidohydro_2"/>
    <property type="match status" value="1"/>
</dbReference>
<comment type="catalytic activity">
    <reaction evidence="9">
        <text>L-arginyl-L-alpha-amino acid(out) = L-arginyl-L-alpha-amino acid(in)</text>
        <dbReference type="Rhea" id="RHEA:79371"/>
        <dbReference type="ChEBI" id="CHEBI:84315"/>
    </reaction>
</comment>
<keyword evidence="20" id="KW-0812">Transmembrane</keyword>
<dbReference type="Gene3D" id="3.20.20.140">
    <property type="entry name" value="Metal-dependent hydrolases"/>
    <property type="match status" value="1"/>
</dbReference>
<comment type="caution">
    <text evidence="22">The sequence shown here is derived from an EMBL/GenBank/DDBJ whole genome shotgun (WGS) entry which is preliminary data.</text>
</comment>
<dbReference type="InterPro" id="IPR052187">
    <property type="entry name" value="MFSD1"/>
</dbReference>
<evidence type="ECO:0000256" key="20">
    <source>
        <dbReference type="SAM" id="Phobius"/>
    </source>
</evidence>
<dbReference type="Proteomes" id="UP000434172">
    <property type="component" value="Unassembled WGS sequence"/>
</dbReference>
<reference evidence="22 23" key="1">
    <citation type="submission" date="2019-12" db="EMBL/GenBank/DDBJ databases">
        <title>A genome sequence resource for the geographically widespread anthracnose pathogen Colletotrichum asianum.</title>
        <authorList>
            <person name="Meng Y."/>
        </authorList>
    </citation>
    <scope>NUCLEOTIDE SEQUENCE [LARGE SCALE GENOMIC DNA]</scope>
    <source>
        <strain evidence="22 23">ICMP 18580</strain>
    </source>
</reference>
<evidence type="ECO:0000259" key="21">
    <source>
        <dbReference type="Pfam" id="PF04909"/>
    </source>
</evidence>
<evidence type="ECO:0000256" key="10">
    <source>
        <dbReference type="ARBA" id="ARBA00044900"/>
    </source>
</evidence>
<evidence type="ECO:0000256" key="12">
    <source>
        <dbReference type="ARBA" id="ARBA00044912"/>
    </source>
</evidence>
<keyword evidence="23" id="KW-1185">Reference proteome</keyword>